<organism evidence="3 4">
    <name type="scientific">Marinifilum flexuosum</name>
    <dbReference type="NCBI Taxonomy" id="1117708"/>
    <lineage>
        <taxon>Bacteria</taxon>
        <taxon>Pseudomonadati</taxon>
        <taxon>Bacteroidota</taxon>
        <taxon>Bacteroidia</taxon>
        <taxon>Marinilabiliales</taxon>
        <taxon>Marinifilaceae</taxon>
    </lineage>
</organism>
<dbReference type="Gene3D" id="1.25.40.10">
    <property type="entry name" value="Tetratricopeptide repeat domain"/>
    <property type="match status" value="3"/>
</dbReference>
<keyword evidence="2" id="KW-0472">Membrane</keyword>
<evidence type="ECO:0000313" key="4">
    <source>
        <dbReference type="Proteomes" id="UP000284531"/>
    </source>
</evidence>
<keyword evidence="4" id="KW-1185">Reference proteome</keyword>
<gene>
    <name evidence="3" type="ORF">BXY64_3215</name>
</gene>
<evidence type="ECO:0000313" key="3">
    <source>
        <dbReference type="EMBL" id="RKE00209.1"/>
    </source>
</evidence>
<keyword evidence="2" id="KW-0812">Transmembrane</keyword>
<dbReference type="EMBL" id="RAPQ01000010">
    <property type="protein sequence ID" value="RKE00209.1"/>
    <property type="molecule type" value="Genomic_DNA"/>
</dbReference>
<dbReference type="Pfam" id="PF13174">
    <property type="entry name" value="TPR_6"/>
    <property type="match status" value="1"/>
</dbReference>
<dbReference type="Proteomes" id="UP000284531">
    <property type="component" value="Unassembled WGS sequence"/>
</dbReference>
<feature type="repeat" description="TPR" evidence="1">
    <location>
        <begin position="262"/>
        <end position="295"/>
    </location>
</feature>
<sequence>MVYKTRRLRYYQTKHLALTRKLIQQALTIIAILIFAYACSNQKNTFMSRQYHALTTHYNVYFNGKESLKEGQQKIKKGLQENYTILLPVFEYQDPTARSLSFSNMDRALEKATKAIKIHSITRKPKRKKGNQSDKYKEFRKKKEYNNWIDDCYLLIGKAQFYKGEYHVAEKAYDFIMREYPESDLVPEAKLWKAVSLIDRGEFISGGEILERLSNENSLSKDDLVRIEALHADAAIRQEQFEDAIPALERCISISKNKHAKARYYYLLAQIHQKLGNPSEASRAFQQLIDLNANYEMTFNAKISRALSYTGAENGEEIRKGLRKMLRDEKNKEYKDQIYYAIAEMDVVDENMESAITNYWESTKVSLYNENQKAISFLKLGDYYFGEETYPKAQMCYDSSMTYLGSDYPNYRKISERVGNLTELVNNLNMVVREDSLQRVALMSKTDRDKLINSLIKKINEKEREKRLMEAEAQSDRAFFSQNNMLGNNNFNRNQSQGNWYFYNPTNIGLGKSEFQRKWGRRKLEDNWRRKNRSNSSIEDIEIALEQESGDGISSQSKKKDPKSKEYYLMDLPMTKAAMVKSEERIMKGLYQAALVYEEKLNNEEKALESLETLLERFPENPYLLSTYYHCYAINKSLNRYSKSDFYKNKILTEFKNSEYAKALSDPSYQSKLDAKYQRAHQLYAQAYEDFQNYYYFRVVKTCNEGLLRYPESDLRPRFLFLRALCVGRTQNVNVFKQSLEQVLEANPTKAITQTVKAILAGLEKGATPVIYTAKDMELARQNRLLRNWRLEDEQAMVEVKDDQPKKEKPKSLYKFKGDEEHYFVLMFSKQDGDPNRSLFNVSRYNADAYNSRTFKVDRLSLNKDHIMIMVKGLKDKEDALNYFNGIITSNKAFSGLEDVDYRNFIISQSNFEMLKRSKDVEQYLNFYTKSYFNVERKSKQSTVKKQGKLVAVNNNLDSTAFVFNPADNHKFILLVPARKVNIGKLKNDIYNHDKDYSVLKEQYDADLNMIVVNNIGSKSDAMSYFRSLVSNDAIYTQLEKVDYRNFVISEENFKKFYVEKTLFPYLDFFKKNYLDANDVAPVKKEEKVVQKGLYQFNDKLPHYFALIYTRENVNKKQLISGIKRYNTGPLKIEVRELDDKRDVLLVVNMRSKKQAMMYFRAIVTNRDLFAPVEKVGYRNFVISDENFKVFEKDGDTAKYLQFFKKYYLK</sequence>
<comment type="caution">
    <text evidence="3">The sequence shown here is derived from an EMBL/GenBank/DDBJ whole genome shotgun (WGS) entry which is preliminary data.</text>
</comment>
<dbReference type="InterPro" id="IPR011990">
    <property type="entry name" value="TPR-like_helical_dom_sf"/>
</dbReference>
<feature type="transmembrane region" description="Helical" evidence="2">
    <location>
        <begin position="21"/>
        <end position="38"/>
    </location>
</feature>
<reference evidence="3 4" key="1">
    <citation type="submission" date="2018-09" db="EMBL/GenBank/DDBJ databases">
        <title>Genomic Encyclopedia of Archaeal and Bacterial Type Strains, Phase II (KMG-II): from individual species to whole genera.</title>
        <authorList>
            <person name="Goeker M."/>
        </authorList>
    </citation>
    <scope>NUCLEOTIDE SEQUENCE [LARGE SCALE GENOMIC DNA]</scope>
    <source>
        <strain evidence="3 4">DSM 21950</strain>
    </source>
</reference>
<name>A0A419WXN9_9BACT</name>
<dbReference type="InterPro" id="IPR019734">
    <property type="entry name" value="TPR_rpt"/>
</dbReference>
<keyword evidence="2" id="KW-1133">Transmembrane helix</keyword>
<evidence type="ECO:0000256" key="1">
    <source>
        <dbReference type="PROSITE-ProRule" id="PRU00339"/>
    </source>
</evidence>
<dbReference type="SMART" id="SM00028">
    <property type="entry name" value="TPR"/>
    <property type="match status" value="6"/>
</dbReference>
<dbReference type="SUPFAM" id="SSF48452">
    <property type="entry name" value="TPR-like"/>
    <property type="match status" value="1"/>
</dbReference>
<protein>
    <submittedName>
        <fullName evidence="3">Tetratricopeptide repeat protein</fullName>
    </submittedName>
</protein>
<dbReference type="PROSITE" id="PS50005">
    <property type="entry name" value="TPR"/>
    <property type="match status" value="1"/>
</dbReference>
<proteinExistence type="predicted"/>
<dbReference type="Pfam" id="PF13424">
    <property type="entry name" value="TPR_12"/>
    <property type="match status" value="1"/>
</dbReference>
<keyword evidence="1" id="KW-0802">TPR repeat</keyword>
<accession>A0A419WXN9</accession>
<evidence type="ECO:0000256" key="2">
    <source>
        <dbReference type="SAM" id="Phobius"/>
    </source>
</evidence>
<dbReference type="AlphaFoldDB" id="A0A419WXN9"/>